<feature type="transmembrane region" description="Helical" evidence="1">
    <location>
        <begin position="12"/>
        <end position="32"/>
    </location>
</feature>
<evidence type="ECO:0000256" key="1">
    <source>
        <dbReference type="SAM" id="Phobius"/>
    </source>
</evidence>
<dbReference type="OrthoDB" id="47603at2"/>
<dbReference type="CDD" id="cd09911">
    <property type="entry name" value="Lin0431_like"/>
    <property type="match status" value="1"/>
</dbReference>
<dbReference type="InterPro" id="IPR038690">
    <property type="entry name" value="NusG_2_sf"/>
</dbReference>
<accession>A0A1G6MHS4</accession>
<keyword evidence="1" id="KW-0812">Transmembrane</keyword>
<evidence type="ECO:0000313" key="3">
    <source>
        <dbReference type="Proteomes" id="UP000242949"/>
    </source>
</evidence>
<organism evidence="2 3">
    <name type="scientific">Pelagirhabdus alkalitolerans</name>
    <dbReference type="NCBI Taxonomy" id="1612202"/>
    <lineage>
        <taxon>Bacteria</taxon>
        <taxon>Bacillati</taxon>
        <taxon>Bacillota</taxon>
        <taxon>Bacilli</taxon>
        <taxon>Bacillales</taxon>
        <taxon>Bacillaceae</taxon>
        <taxon>Pelagirhabdus</taxon>
    </lineage>
</organism>
<evidence type="ECO:0000313" key="2">
    <source>
        <dbReference type="EMBL" id="SDC55083.1"/>
    </source>
</evidence>
<sequence length="136" mass="14991">MKAFIQMLKPGDLFIIVLLLMISFLPLGYFYLQQSGDGDLVAVISLENEEVQEINLSEHEEDTVFDVDTPDGETNTIEVSDGSIRIKSATCSDQVCVRTGFIDQVGQTIVCLPHQLVIEIQSQEPGQQSDVDVISS</sequence>
<proteinExistence type="predicted"/>
<dbReference type="STRING" id="1612202.SAMN05421734_11123"/>
<keyword evidence="1" id="KW-1133">Transmembrane helix</keyword>
<keyword evidence="3" id="KW-1185">Reference proteome</keyword>
<protein>
    <submittedName>
        <fullName evidence="2">Uncharacterized protein</fullName>
    </submittedName>
</protein>
<reference evidence="3" key="1">
    <citation type="submission" date="2016-09" db="EMBL/GenBank/DDBJ databases">
        <authorList>
            <person name="Varghese N."/>
            <person name="Submissions S."/>
        </authorList>
    </citation>
    <scope>NUCLEOTIDE SEQUENCE [LARGE SCALE GENOMIC DNA]</scope>
    <source>
        <strain evidence="3">S5</strain>
    </source>
</reference>
<dbReference type="Pfam" id="PF07009">
    <property type="entry name" value="NusG_II"/>
    <property type="match status" value="1"/>
</dbReference>
<dbReference type="RefSeq" id="WP_090796940.1">
    <property type="nucleotide sequence ID" value="NZ_FMYI01000011.1"/>
</dbReference>
<dbReference type="Gene3D" id="2.60.320.10">
    <property type="entry name" value="N-utilization substance G protein NusG, insert domain"/>
    <property type="match status" value="1"/>
</dbReference>
<name>A0A1G6MHS4_9BACI</name>
<dbReference type="AlphaFoldDB" id="A0A1G6MHS4"/>
<keyword evidence="1" id="KW-0472">Membrane</keyword>
<dbReference type="EMBL" id="FMYI01000011">
    <property type="protein sequence ID" value="SDC55083.1"/>
    <property type="molecule type" value="Genomic_DNA"/>
</dbReference>
<dbReference type="Proteomes" id="UP000242949">
    <property type="component" value="Unassembled WGS sequence"/>
</dbReference>
<gene>
    <name evidence="2" type="ORF">SAMN05421734_11123</name>
</gene>